<feature type="region of interest" description="Disordered" evidence="1">
    <location>
        <begin position="152"/>
        <end position="277"/>
    </location>
</feature>
<evidence type="ECO:0000256" key="1">
    <source>
        <dbReference type="SAM" id="MobiDB-lite"/>
    </source>
</evidence>
<dbReference type="KEGG" id="salh:HMF8227_02248"/>
<dbReference type="AlphaFoldDB" id="A0A2S2E4W7"/>
<dbReference type="Gene3D" id="1.10.260.40">
    <property type="entry name" value="lambda repressor-like DNA-binding domains"/>
    <property type="match status" value="1"/>
</dbReference>
<dbReference type="Pfam" id="PF13464">
    <property type="entry name" value="RodZ_C"/>
    <property type="match status" value="1"/>
</dbReference>
<feature type="compositionally biased region" description="Polar residues" evidence="1">
    <location>
        <begin position="152"/>
        <end position="176"/>
    </location>
</feature>
<name>A0A2S2E4W7_9ALTE</name>
<keyword evidence="2" id="KW-0472">Membrane</keyword>
<organism evidence="4 5">
    <name type="scientific">Saliniradius amylolyticus</name>
    <dbReference type="NCBI Taxonomy" id="2183582"/>
    <lineage>
        <taxon>Bacteria</taxon>
        <taxon>Pseudomonadati</taxon>
        <taxon>Pseudomonadota</taxon>
        <taxon>Gammaproteobacteria</taxon>
        <taxon>Alteromonadales</taxon>
        <taxon>Alteromonadaceae</taxon>
        <taxon>Saliniradius</taxon>
    </lineage>
</organism>
<dbReference type="InterPro" id="IPR010982">
    <property type="entry name" value="Lambda_DNA-bd_dom_sf"/>
</dbReference>
<dbReference type="PANTHER" id="PTHR34475:SF1">
    <property type="entry name" value="CYTOSKELETON PROTEIN RODZ"/>
    <property type="match status" value="1"/>
</dbReference>
<accession>A0A2S2E4W7</accession>
<dbReference type="EMBL" id="CP029347">
    <property type="protein sequence ID" value="AWL12701.1"/>
    <property type="molecule type" value="Genomic_DNA"/>
</dbReference>
<evidence type="ECO:0000256" key="2">
    <source>
        <dbReference type="SAM" id="Phobius"/>
    </source>
</evidence>
<dbReference type="CDD" id="cd00093">
    <property type="entry name" value="HTH_XRE"/>
    <property type="match status" value="1"/>
</dbReference>
<keyword evidence="5" id="KW-1185">Reference proteome</keyword>
<feature type="domain" description="HTH cro/C1-type" evidence="3">
    <location>
        <begin position="17"/>
        <end position="49"/>
    </location>
</feature>
<protein>
    <submittedName>
        <fullName evidence="4">Cytoskeleton protein RodZ</fullName>
    </submittedName>
</protein>
<dbReference type="SMART" id="SM00530">
    <property type="entry name" value="HTH_XRE"/>
    <property type="match status" value="1"/>
</dbReference>
<dbReference type="InterPro" id="IPR001387">
    <property type="entry name" value="Cro/C1-type_HTH"/>
</dbReference>
<dbReference type="InterPro" id="IPR025194">
    <property type="entry name" value="RodZ-like_C"/>
</dbReference>
<reference evidence="4 5" key="1">
    <citation type="submission" date="2018-05" db="EMBL/GenBank/DDBJ databases">
        <title>Salinimonas sp. HMF8227 Genome sequencing and assembly.</title>
        <authorList>
            <person name="Kang H."/>
            <person name="Kang J."/>
            <person name="Cha I."/>
            <person name="Kim H."/>
            <person name="Joh K."/>
        </authorList>
    </citation>
    <scope>NUCLEOTIDE SEQUENCE [LARGE SCALE GENOMIC DNA]</scope>
    <source>
        <strain evidence="4 5">HMF8227</strain>
    </source>
</reference>
<dbReference type="SUPFAM" id="SSF47413">
    <property type="entry name" value="lambda repressor-like DNA-binding domains"/>
    <property type="match status" value="1"/>
</dbReference>
<dbReference type="Pfam" id="PF13413">
    <property type="entry name" value="HTH_25"/>
    <property type="match status" value="1"/>
</dbReference>
<proteinExistence type="predicted"/>
<sequence>MTDEQTTEQAPQLGLRLKQAREAKGLTVEEVAERLNLRVVNIEEIEAERFDTQVSTTFTRGYVKQYAKLVDVPEDEAVAALDELNAVKPEPTKLHSFSRKVSRQASDDRLMLLSYAILAVIIGLVVLWWLQQSNEGKTVGSALPDSLLTSETETAQDNTRLESQSQPAEPTVNQSEEQVEQSRPEPVELTRVEAEPSDTETMTEPATSEAGDSTMGEVPVNQVEPDSEPESQSSLNASQPEQSAGQEEPEPVEEQAASPLAQENTQQVDNEDAPADESVVDGPVVEAVFEFSGDCWVNIVDATGEAIAYGIKKAGRTMPVSGVAPFEVTLGAPETVTVSFDGEPVDMSDFRAGRTARFTLPRQ</sequence>
<dbReference type="RefSeq" id="WP_109340249.1">
    <property type="nucleotide sequence ID" value="NZ_CP029347.1"/>
</dbReference>
<keyword evidence="2" id="KW-1133">Transmembrane helix</keyword>
<evidence type="ECO:0000313" key="5">
    <source>
        <dbReference type="Proteomes" id="UP000245728"/>
    </source>
</evidence>
<evidence type="ECO:0000313" key="4">
    <source>
        <dbReference type="EMBL" id="AWL12701.1"/>
    </source>
</evidence>
<feature type="transmembrane region" description="Helical" evidence="2">
    <location>
        <begin position="110"/>
        <end position="130"/>
    </location>
</feature>
<dbReference type="GO" id="GO:0003677">
    <property type="term" value="F:DNA binding"/>
    <property type="evidence" value="ECO:0007669"/>
    <property type="project" value="InterPro"/>
</dbReference>
<gene>
    <name evidence="4" type="ORF">HMF8227_02248</name>
</gene>
<dbReference type="InterPro" id="IPR050400">
    <property type="entry name" value="Bact_Cytoskel_RodZ"/>
</dbReference>
<dbReference type="PROSITE" id="PS50943">
    <property type="entry name" value="HTH_CROC1"/>
    <property type="match status" value="1"/>
</dbReference>
<dbReference type="PANTHER" id="PTHR34475">
    <property type="match status" value="1"/>
</dbReference>
<evidence type="ECO:0000259" key="3">
    <source>
        <dbReference type="PROSITE" id="PS50943"/>
    </source>
</evidence>
<keyword evidence="2" id="KW-0812">Transmembrane</keyword>
<dbReference type="Proteomes" id="UP000245728">
    <property type="component" value="Chromosome"/>
</dbReference>
<feature type="compositionally biased region" description="Basic and acidic residues" evidence="1">
    <location>
        <begin position="180"/>
        <end position="194"/>
    </location>
</feature>
<dbReference type="OrthoDB" id="9790252at2"/>
<feature type="compositionally biased region" description="Polar residues" evidence="1">
    <location>
        <begin position="230"/>
        <end position="245"/>
    </location>
</feature>